<name>A0ABQ4TN47_9HYPH</name>
<accession>A0ABQ4TN47</accession>
<sequence>MGKLHQFGKVFIRVYANDHLPPHFHIVSPDDEALVEIATLDILAGALPSRVAKKALAWAADNKAVIAAEWNRINPRFPID</sequence>
<organism evidence="1 2">
    <name type="scientific">Methylobacterium thuringiense</name>
    <dbReference type="NCBI Taxonomy" id="1003091"/>
    <lineage>
        <taxon>Bacteria</taxon>
        <taxon>Pseudomonadati</taxon>
        <taxon>Pseudomonadota</taxon>
        <taxon>Alphaproteobacteria</taxon>
        <taxon>Hyphomicrobiales</taxon>
        <taxon>Methylobacteriaceae</taxon>
        <taxon>Methylobacterium</taxon>
    </lineage>
</organism>
<reference evidence="1" key="2">
    <citation type="submission" date="2021-08" db="EMBL/GenBank/DDBJ databases">
        <authorList>
            <person name="Tani A."/>
            <person name="Ola A."/>
            <person name="Ogura Y."/>
            <person name="Katsura K."/>
            <person name="Hayashi T."/>
        </authorList>
    </citation>
    <scope>NUCLEOTIDE SEQUENCE</scope>
    <source>
        <strain evidence="1">DSM 23674</strain>
    </source>
</reference>
<reference evidence="1" key="1">
    <citation type="journal article" date="2021" name="Front. Microbiol.">
        <title>Comprehensive Comparative Genomics and Phenotyping of Methylobacterium Species.</title>
        <authorList>
            <person name="Alessa O."/>
            <person name="Ogura Y."/>
            <person name="Fujitani Y."/>
            <person name="Takami H."/>
            <person name="Hayashi T."/>
            <person name="Sahin N."/>
            <person name="Tani A."/>
        </authorList>
    </citation>
    <scope>NUCLEOTIDE SEQUENCE</scope>
    <source>
        <strain evidence="1">DSM 23674</strain>
    </source>
</reference>
<evidence type="ECO:0000313" key="2">
    <source>
        <dbReference type="Proteomes" id="UP001055101"/>
    </source>
</evidence>
<keyword evidence="2" id="KW-1185">Reference proteome</keyword>
<proteinExistence type="predicted"/>
<dbReference type="Pfam" id="PF13711">
    <property type="entry name" value="DUF4160"/>
    <property type="match status" value="1"/>
</dbReference>
<dbReference type="EMBL" id="BPRA01000010">
    <property type="protein sequence ID" value="GJE56042.1"/>
    <property type="molecule type" value="Genomic_DNA"/>
</dbReference>
<dbReference type="InterPro" id="IPR025427">
    <property type="entry name" value="DUF4160"/>
</dbReference>
<evidence type="ECO:0008006" key="3">
    <source>
        <dbReference type="Google" id="ProtNLM"/>
    </source>
</evidence>
<comment type="caution">
    <text evidence="1">The sequence shown here is derived from an EMBL/GenBank/DDBJ whole genome shotgun (WGS) entry which is preliminary data.</text>
</comment>
<gene>
    <name evidence="1" type="ORF">EKPJFOCH_2539</name>
</gene>
<protein>
    <recommendedName>
        <fullName evidence="3">DUF4160 domain-containing protein</fullName>
    </recommendedName>
</protein>
<evidence type="ECO:0000313" key="1">
    <source>
        <dbReference type="EMBL" id="GJE56042.1"/>
    </source>
</evidence>
<dbReference type="Proteomes" id="UP001055101">
    <property type="component" value="Unassembled WGS sequence"/>
</dbReference>